<keyword evidence="12" id="KW-0482">Metalloprotease</keyword>
<protein>
    <submittedName>
        <fullName evidence="21">Ectonucleoside triphosphate diphosphohydrolase 1</fullName>
    </submittedName>
</protein>
<keyword evidence="15" id="KW-0067">ATP-binding</keyword>
<feature type="active site" description="Proton donor/acceptor" evidence="16">
    <location>
        <position position="759"/>
    </location>
</feature>
<dbReference type="InterPro" id="IPR057247">
    <property type="entry name" value="CARBOXYPEPT_ZN_2"/>
</dbReference>
<evidence type="ECO:0000256" key="5">
    <source>
        <dbReference type="ARBA" id="ARBA00022525"/>
    </source>
</evidence>
<dbReference type="PANTHER" id="PTHR11532:SF80">
    <property type="entry name" value="CARBOXYPEPTIDASE N CATALYTIC CHAIN"/>
    <property type="match status" value="1"/>
</dbReference>
<keyword evidence="10 17" id="KW-0378">Hydrolase</keyword>
<evidence type="ECO:0000256" key="10">
    <source>
        <dbReference type="ARBA" id="ARBA00022801"/>
    </source>
</evidence>
<keyword evidence="6" id="KW-0121">Carboxypeptidase</keyword>
<evidence type="ECO:0000256" key="3">
    <source>
        <dbReference type="ARBA" id="ARBA00005988"/>
    </source>
</evidence>
<dbReference type="PROSITE" id="PS00132">
    <property type="entry name" value="CARBOXYPEPT_ZN_1"/>
    <property type="match status" value="1"/>
</dbReference>
<comment type="similarity">
    <text evidence="3 16">Belongs to the peptidase M14 family.</text>
</comment>
<comment type="similarity">
    <text evidence="4 17">Belongs to the GDA1/CD39 NTPase family.</text>
</comment>
<dbReference type="FunFam" id="3.40.630.10:FF:000013">
    <property type="entry name" value="carboxypeptidase N catalytic chain"/>
    <property type="match status" value="1"/>
</dbReference>
<evidence type="ECO:0000313" key="21">
    <source>
        <dbReference type="EMBL" id="KAK9400981.1"/>
    </source>
</evidence>
<keyword evidence="11" id="KW-0862">Zinc</keyword>
<dbReference type="InterPro" id="IPR008969">
    <property type="entry name" value="CarboxyPept-like_regulatory"/>
</dbReference>
<evidence type="ECO:0000256" key="7">
    <source>
        <dbReference type="ARBA" id="ARBA00022670"/>
    </source>
</evidence>
<keyword evidence="15" id="KW-0547">Nucleotide-binding</keyword>
<dbReference type="Gene3D" id="3.40.630.10">
    <property type="entry name" value="Zn peptidases"/>
    <property type="match status" value="1"/>
</dbReference>
<proteinExistence type="inferred from homology"/>
<evidence type="ECO:0000256" key="8">
    <source>
        <dbReference type="ARBA" id="ARBA00022723"/>
    </source>
</evidence>
<evidence type="ECO:0000256" key="2">
    <source>
        <dbReference type="ARBA" id="ARBA00004613"/>
    </source>
</evidence>
<name>A0AAW1BFB9_CROAD</name>
<dbReference type="Pfam" id="PF01150">
    <property type="entry name" value="GDA1_CD39"/>
    <property type="match status" value="1"/>
</dbReference>
<gene>
    <name evidence="21" type="ORF">NXF25_011695</name>
</gene>
<evidence type="ECO:0000256" key="1">
    <source>
        <dbReference type="ARBA" id="ARBA00001947"/>
    </source>
</evidence>
<evidence type="ECO:0000256" key="13">
    <source>
        <dbReference type="ARBA" id="ARBA00023180"/>
    </source>
</evidence>
<dbReference type="Gene3D" id="3.30.420.40">
    <property type="match status" value="1"/>
</dbReference>
<evidence type="ECO:0000256" key="6">
    <source>
        <dbReference type="ARBA" id="ARBA00022645"/>
    </source>
</evidence>
<evidence type="ECO:0000256" key="19">
    <source>
        <dbReference type="SAM" id="Phobius"/>
    </source>
</evidence>
<dbReference type="InterPro" id="IPR050753">
    <property type="entry name" value="Peptidase_M14_domain"/>
</dbReference>
<dbReference type="FunFam" id="3.30.420.40:FF:000068">
    <property type="entry name" value="Ectonucleoside triphosphate diphosphohydrolase 1"/>
    <property type="match status" value="1"/>
</dbReference>
<comment type="cofactor">
    <cofactor evidence="1">
        <name>Zn(2+)</name>
        <dbReference type="ChEBI" id="CHEBI:29105"/>
    </cofactor>
</comment>
<dbReference type="GO" id="GO:0005615">
    <property type="term" value="C:extracellular space"/>
    <property type="evidence" value="ECO:0007669"/>
    <property type="project" value="TreeGrafter"/>
</dbReference>
<keyword evidence="13" id="KW-0325">Glycoprotein</keyword>
<keyword evidence="19" id="KW-0812">Transmembrane</keyword>
<evidence type="ECO:0000256" key="15">
    <source>
        <dbReference type="PIRSR" id="PIRSR600407-2"/>
    </source>
</evidence>
<feature type="region of interest" description="Disordered" evidence="18">
    <location>
        <begin position="873"/>
        <end position="892"/>
    </location>
</feature>
<dbReference type="GO" id="GO:0006518">
    <property type="term" value="P:peptide metabolic process"/>
    <property type="evidence" value="ECO:0007669"/>
    <property type="project" value="TreeGrafter"/>
</dbReference>
<comment type="subcellular location">
    <subcellularLocation>
        <location evidence="2">Secreted</location>
    </subcellularLocation>
</comment>
<dbReference type="PANTHER" id="PTHR11532">
    <property type="entry name" value="PROTEASE M14 CARBOXYPEPTIDASE"/>
    <property type="match status" value="1"/>
</dbReference>
<evidence type="ECO:0000256" key="4">
    <source>
        <dbReference type="ARBA" id="ARBA00009283"/>
    </source>
</evidence>
<keyword evidence="22" id="KW-1185">Reference proteome</keyword>
<feature type="domain" description="Peptidase M14" evidence="20">
    <location>
        <begin position="473"/>
        <end position="789"/>
    </location>
</feature>
<dbReference type="Gene3D" id="2.60.40.1120">
    <property type="entry name" value="Carboxypeptidase-like, regulatory domain"/>
    <property type="match status" value="1"/>
</dbReference>
<dbReference type="GO" id="GO:0008270">
    <property type="term" value="F:zinc ion binding"/>
    <property type="evidence" value="ECO:0007669"/>
    <property type="project" value="InterPro"/>
</dbReference>
<dbReference type="AlphaFoldDB" id="A0AAW1BFB9"/>
<accession>A0AAW1BFB9</accession>
<dbReference type="SMART" id="SM00631">
    <property type="entry name" value="Zn_pept"/>
    <property type="match status" value="1"/>
</dbReference>
<dbReference type="EMBL" id="JAOTOJ010000005">
    <property type="protein sequence ID" value="KAK9400981.1"/>
    <property type="molecule type" value="Genomic_DNA"/>
</dbReference>
<feature type="binding site" evidence="15">
    <location>
        <begin position="210"/>
        <end position="214"/>
    </location>
    <ligand>
        <name>ATP</name>
        <dbReference type="ChEBI" id="CHEBI:30616"/>
    </ligand>
</feature>
<dbReference type="PROSITE" id="PS00133">
    <property type="entry name" value="CARBOXYPEPT_ZN_2"/>
    <property type="match status" value="1"/>
</dbReference>
<dbReference type="GO" id="GO:0004181">
    <property type="term" value="F:metallocarboxypeptidase activity"/>
    <property type="evidence" value="ECO:0007669"/>
    <property type="project" value="InterPro"/>
</dbReference>
<dbReference type="PRINTS" id="PR00765">
    <property type="entry name" value="CRBOXYPTASEA"/>
</dbReference>
<keyword evidence="19" id="KW-0472">Membrane</keyword>
<keyword evidence="19" id="KW-1133">Transmembrane helix</keyword>
<evidence type="ECO:0000256" key="18">
    <source>
        <dbReference type="SAM" id="MobiDB-lite"/>
    </source>
</evidence>
<reference evidence="21 22" key="1">
    <citation type="journal article" date="2024" name="Proc. Natl. Acad. Sci. U.S.A.">
        <title>The genetic regulatory architecture and epigenomic basis for age-related changes in rattlesnake venom.</title>
        <authorList>
            <person name="Hogan M.P."/>
            <person name="Holding M.L."/>
            <person name="Nystrom G.S."/>
            <person name="Colston T.J."/>
            <person name="Bartlett D.A."/>
            <person name="Mason A.J."/>
            <person name="Ellsworth S.A."/>
            <person name="Rautsaw R.M."/>
            <person name="Lawrence K.C."/>
            <person name="Strickland J.L."/>
            <person name="He B."/>
            <person name="Fraser P."/>
            <person name="Margres M.J."/>
            <person name="Gilbert D.M."/>
            <person name="Gibbs H.L."/>
            <person name="Parkinson C.L."/>
            <person name="Rokyta D.R."/>
        </authorList>
    </citation>
    <scope>NUCLEOTIDE SEQUENCE [LARGE SCALE GENOMIC DNA]</scope>
    <source>
        <strain evidence="21">DRR0105</strain>
    </source>
</reference>
<dbReference type="Gene3D" id="3.30.420.150">
    <property type="entry name" value="Exopolyphosphatase. Domain 2"/>
    <property type="match status" value="1"/>
</dbReference>
<dbReference type="GO" id="GO:0005524">
    <property type="term" value="F:ATP binding"/>
    <property type="evidence" value="ECO:0007669"/>
    <property type="project" value="UniProtKB-KW"/>
</dbReference>
<dbReference type="Pfam" id="PF00246">
    <property type="entry name" value="Peptidase_M14"/>
    <property type="match status" value="1"/>
</dbReference>
<dbReference type="Pfam" id="PF13620">
    <property type="entry name" value="CarboxypepD_reg"/>
    <property type="match status" value="1"/>
</dbReference>
<evidence type="ECO:0000256" key="11">
    <source>
        <dbReference type="ARBA" id="ARBA00022833"/>
    </source>
</evidence>
<dbReference type="GO" id="GO:0016485">
    <property type="term" value="P:protein processing"/>
    <property type="evidence" value="ECO:0007669"/>
    <property type="project" value="TreeGrafter"/>
</dbReference>
<comment type="caution">
    <text evidence="21">The sequence shown here is derived from an EMBL/GenBank/DDBJ whole genome shotgun (WGS) entry which is preliminary data.</text>
</comment>
<dbReference type="SUPFAM" id="SSF53187">
    <property type="entry name" value="Zn-dependent exopeptidases"/>
    <property type="match status" value="1"/>
</dbReference>
<dbReference type="PROSITE" id="PS52035">
    <property type="entry name" value="PEPTIDASE_M14"/>
    <property type="match status" value="1"/>
</dbReference>
<dbReference type="CDD" id="cd11308">
    <property type="entry name" value="Peptidase_M14NE-CP-C_like"/>
    <property type="match status" value="1"/>
</dbReference>
<keyword evidence="7" id="KW-0645">Protease</keyword>
<feature type="active site" description="Proton acceptor" evidence="14">
    <location>
        <position position="169"/>
    </location>
</feature>
<dbReference type="Proteomes" id="UP001474421">
    <property type="component" value="Unassembled WGS sequence"/>
</dbReference>
<evidence type="ECO:0000256" key="16">
    <source>
        <dbReference type="PROSITE-ProRule" id="PRU01379"/>
    </source>
</evidence>
<evidence type="ECO:0000256" key="9">
    <source>
        <dbReference type="ARBA" id="ARBA00022729"/>
    </source>
</evidence>
<keyword evidence="9" id="KW-0732">Signal</keyword>
<organism evidence="21 22">
    <name type="scientific">Crotalus adamanteus</name>
    <name type="common">Eastern diamondback rattlesnake</name>
    <dbReference type="NCBI Taxonomy" id="8729"/>
    <lineage>
        <taxon>Eukaryota</taxon>
        <taxon>Metazoa</taxon>
        <taxon>Chordata</taxon>
        <taxon>Craniata</taxon>
        <taxon>Vertebrata</taxon>
        <taxon>Euteleostomi</taxon>
        <taxon>Lepidosauria</taxon>
        <taxon>Squamata</taxon>
        <taxon>Bifurcata</taxon>
        <taxon>Unidentata</taxon>
        <taxon>Episquamata</taxon>
        <taxon>Toxicofera</taxon>
        <taxon>Serpentes</taxon>
        <taxon>Colubroidea</taxon>
        <taxon>Viperidae</taxon>
        <taxon>Crotalinae</taxon>
        <taxon>Crotalus</taxon>
    </lineage>
</organism>
<evidence type="ECO:0000256" key="17">
    <source>
        <dbReference type="RuleBase" id="RU003833"/>
    </source>
</evidence>
<dbReference type="InterPro" id="IPR057246">
    <property type="entry name" value="CARBOXYPEPT_ZN_1"/>
</dbReference>
<feature type="compositionally biased region" description="Basic residues" evidence="18">
    <location>
        <begin position="879"/>
        <end position="892"/>
    </location>
</feature>
<evidence type="ECO:0000259" key="20">
    <source>
        <dbReference type="PROSITE" id="PS52035"/>
    </source>
</evidence>
<evidence type="ECO:0000313" key="22">
    <source>
        <dbReference type="Proteomes" id="UP001474421"/>
    </source>
</evidence>
<dbReference type="SUPFAM" id="SSF49464">
    <property type="entry name" value="Carboxypeptidase regulatory domain-like"/>
    <property type="match status" value="1"/>
</dbReference>
<keyword evidence="5" id="KW-0964">Secreted</keyword>
<evidence type="ECO:0000256" key="14">
    <source>
        <dbReference type="PIRSR" id="PIRSR600407-1"/>
    </source>
</evidence>
<feature type="transmembrane region" description="Helical" evidence="19">
    <location>
        <begin position="12"/>
        <end position="32"/>
    </location>
</feature>
<evidence type="ECO:0000256" key="12">
    <source>
        <dbReference type="ARBA" id="ARBA00023049"/>
    </source>
</evidence>
<keyword evidence="8" id="KW-0479">Metal-binding</keyword>
<sequence>MGIMLRKYSHLKYIVIGLFLLVALITLITVAITQNLSSTRNCKYGIVLDAGSSHTSVYVYEWPAEKENNTGIVHQIHACEVEGPGISSYSNAVENASVPLKHCMDSAKEIVPQGKHQETPVYLGATAGMRLLRLKNKDAARKVLSAVEETLRIYPFKFQGTRILSGEEEGAYGWITLNYLLGKFTESIWPRVFGHTFFKSRTTGALDLGGASTQITFVPDPDKIESSADIVNFHLYGKEYMVYTHSFLCYGKDQALRLKLLQDVLSSTTDRLQDPCFHQGYARTLNVFDLITNPCTAHNVTVPYSQIQIQGDGNYEKCLESIQRIFKTKDCLYSSCSFNGIFLPEVSGEFGAFSAFYYVMNFLNVTEKPMDQVIETVKNFCSKSWNEVKDEFPKVKEKYLSEYCFSSTYIISLLSQRYNFTKEKWQNIHFLEKIEKSDTGWTLGYMLNLTNMIPSEQPYTHLLSHTGFISFMVICSVLVMTLLLALFDVRGSCPYITRLYSIGRSVQGRNLYVLEFSDSPGIHEPMEPEFKYVANMHGNEVLGRELLLQLADFLCEEYRHGNQRITQLIHETRIHLLPSMNPDGYEVAAAQNESSLEYVIGRNNVNRVDLNRNFPDLNTIMYSNEKQGGPNHHIPLPDNWKSQVEPETLAVIQWMKSYNFILSANLHGGAVVANYPYDKSHEQRIRGNWQANSTPTPDDILFRKLAKTYSYAHGWMHRGTNCGDFFIDGITNGASWYSLSKGMQDFNYLHTNCFEITLELSCKKFPPQEELEYEWLANREALVAYIEEIHQGIKGLVSDENNNKLVGAVISVEGIGHDVTTGEHGDYFRLLLPGNYRITASADGYEPQTVMVTVGPAEPSLVYFQLRQKPLDNPPVPKAYKKRSHNKAQQKKIVPRAAPWQILR</sequence>
<dbReference type="PROSITE" id="PS01238">
    <property type="entry name" value="GDA1_CD39_NTPASE"/>
    <property type="match status" value="1"/>
</dbReference>
<dbReference type="InterPro" id="IPR000407">
    <property type="entry name" value="GDA1_CD39_NTPase"/>
</dbReference>
<dbReference type="InterPro" id="IPR000834">
    <property type="entry name" value="Peptidase_M14"/>
</dbReference>